<dbReference type="Proteomes" id="UP000616769">
    <property type="component" value="Unassembled WGS sequence"/>
</dbReference>
<dbReference type="OrthoDB" id="419441at2759"/>
<dbReference type="VEuPathDB" id="VectorBase:SSCA001946"/>
<proteinExistence type="predicted"/>
<feature type="compositionally biased region" description="Basic and acidic residues" evidence="1">
    <location>
        <begin position="95"/>
        <end position="104"/>
    </location>
</feature>
<feature type="compositionally biased region" description="Basic and acidic residues" evidence="1">
    <location>
        <begin position="127"/>
        <end position="145"/>
    </location>
</feature>
<gene>
    <name evidence="2" type="ORF">QR98_0097140</name>
</gene>
<protein>
    <submittedName>
        <fullName evidence="2">Uncharacterized protein</fullName>
    </submittedName>
</protein>
<feature type="compositionally biased region" description="Acidic residues" evidence="1">
    <location>
        <begin position="105"/>
        <end position="121"/>
    </location>
</feature>
<evidence type="ECO:0000313" key="3">
    <source>
        <dbReference type="Proteomes" id="UP000616769"/>
    </source>
</evidence>
<feature type="region of interest" description="Disordered" evidence="1">
    <location>
        <begin position="91"/>
        <end position="180"/>
    </location>
</feature>
<evidence type="ECO:0000256" key="1">
    <source>
        <dbReference type="SAM" id="MobiDB-lite"/>
    </source>
</evidence>
<evidence type="ECO:0000313" key="2">
    <source>
        <dbReference type="EMBL" id="KPM11146.1"/>
    </source>
</evidence>
<reference evidence="2 3" key="1">
    <citation type="journal article" date="2015" name="Parasit. Vectors">
        <title>Draft genome of the scabies mite.</title>
        <authorList>
            <person name="Rider S.D.Jr."/>
            <person name="Morgan M.S."/>
            <person name="Arlian L.G."/>
        </authorList>
    </citation>
    <scope>NUCLEOTIDE SEQUENCE [LARGE SCALE GENOMIC DNA]</scope>
    <source>
        <strain evidence="2">Arlian Lab</strain>
    </source>
</reference>
<name>A0A132AJI9_SARSC</name>
<dbReference type="AlphaFoldDB" id="A0A132AJI9"/>
<organism evidence="2 3">
    <name type="scientific">Sarcoptes scabiei</name>
    <name type="common">Itch mite</name>
    <name type="synonym">Acarus scabiei</name>
    <dbReference type="NCBI Taxonomy" id="52283"/>
    <lineage>
        <taxon>Eukaryota</taxon>
        <taxon>Metazoa</taxon>
        <taxon>Ecdysozoa</taxon>
        <taxon>Arthropoda</taxon>
        <taxon>Chelicerata</taxon>
        <taxon>Arachnida</taxon>
        <taxon>Acari</taxon>
        <taxon>Acariformes</taxon>
        <taxon>Sarcoptiformes</taxon>
        <taxon>Astigmata</taxon>
        <taxon>Psoroptidia</taxon>
        <taxon>Sarcoptoidea</taxon>
        <taxon>Sarcoptidae</taxon>
        <taxon>Sarcoptinae</taxon>
        <taxon>Sarcoptes</taxon>
    </lineage>
</organism>
<feature type="compositionally biased region" description="Basic and acidic residues" evidence="1">
    <location>
        <begin position="152"/>
        <end position="180"/>
    </location>
</feature>
<accession>A0A132AJI9</accession>
<dbReference type="EMBL" id="JXLN01016554">
    <property type="protein sequence ID" value="KPM11146.1"/>
    <property type="molecule type" value="Genomic_DNA"/>
</dbReference>
<comment type="caution">
    <text evidence="2">The sequence shown here is derived from an EMBL/GenBank/DDBJ whole genome shotgun (WGS) entry which is preliminary data.</text>
</comment>
<sequence>MDIGNQLNRNLKRKEVKRKRKFILVGFPDDLISNEMKSNPSSSSLKIFSNLSKNLPKKEPIVPVKSVQILAPTKSERILFDPKRSAANSFLFVSSEEKNNNGRDDPEDNDKDEIIQDDEENSNNVDNKIKIDRKNLQNQSEKNRFESFSSSKEIKEEIDSKSFVDRSSIRTDKQKIDGIV</sequence>